<dbReference type="OMA" id="RGVFMYF"/>
<proteinExistence type="inferred from homology"/>
<evidence type="ECO:0000259" key="13">
    <source>
        <dbReference type="Pfam" id="PF06662"/>
    </source>
</evidence>
<keyword evidence="8" id="KW-0735">Signal-anchor</keyword>
<dbReference type="GO" id="GO:0047464">
    <property type="term" value="F:heparosan-N-sulfate-glucuronate 5-epimerase activity"/>
    <property type="evidence" value="ECO:0007669"/>
    <property type="project" value="UniProtKB-EC"/>
</dbReference>
<evidence type="ECO:0000256" key="4">
    <source>
        <dbReference type="ARBA" id="ARBA00005093"/>
    </source>
</evidence>
<dbReference type="UniPathway" id="UPA00862"/>
<dbReference type="AlphaFoldDB" id="A0A0B2VQ84"/>
<dbReference type="GO" id="GO:0015012">
    <property type="term" value="P:heparan sulfate proteoglycan biosynthetic process"/>
    <property type="evidence" value="ECO:0007669"/>
    <property type="project" value="InterPro"/>
</dbReference>
<feature type="domain" description="D-glucuronyl C5-epimerase C-terminal" evidence="13">
    <location>
        <begin position="387"/>
        <end position="450"/>
    </location>
</feature>
<dbReference type="Pfam" id="PF21174">
    <property type="entry name" value="Glce_b_sandwich"/>
    <property type="match status" value="1"/>
</dbReference>
<dbReference type="EMBL" id="JPKZ01001140">
    <property type="protein sequence ID" value="KHN83733.1"/>
    <property type="molecule type" value="Genomic_DNA"/>
</dbReference>
<evidence type="ECO:0000256" key="7">
    <source>
        <dbReference type="ARBA" id="ARBA00022692"/>
    </source>
</evidence>
<evidence type="ECO:0000256" key="3">
    <source>
        <dbReference type="ARBA" id="ARBA00004841"/>
    </source>
</evidence>
<keyword evidence="11" id="KW-0413">Isomerase</keyword>
<evidence type="ECO:0000259" key="14">
    <source>
        <dbReference type="Pfam" id="PF21174"/>
    </source>
</evidence>
<dbReference type="EC" id="5.1.3.17" evidence="6"/>
<evidence type="ECO:0000256" key="1">
    <source>
        <dbReference type="ARBA" id="ARBA00000434"/>
    </source>
</evidence>
<keyword evidence="9" id="KW-1133">Transmembrane helix</keyword>
<dbReference type="OrthoDB" id="5914444at2759"/>
<keyword evidence="10" id="KW-0472">Membrane</keyword>
<reference evidence="15 16" key="1">
    <citation type="submission" date="2014-11" db="EMBL/GenBank/DDBJ databases">
        <title>Genetic blueprint of the zoonotic pathogen Toxocara canis.</title>
        <authorList>
            <person name="Zhu X.-Q."/>
            <person name="Korhonen P.K."/>
            <person name="Cai H."/>
            <person name="Young N.D."/>
            <person name="Nejsum P."/>
            <person name="von Samson-Himmelstjerna G."/>
            <person name="Boag P.R."/>
            <person name="Tan P."/>
            <person name="Li Q."/>
            <person name="Min J."/>
            <person name="Yang Y."/>
            <person name="Wang X."/>
            <person name="Fang X."/>
            <person name="Hall R.S."/>
            <person name="Hofmann A."/>
            <person name="Sternberg P.W."/>
            <person name="Jex A.R."/>
            <person name="Gasser R.B."/>
        </authorList>
    </citation>
    <scope>NUCLEOTIDE SEQUENCE [LARGE SCALE GENOMIC DNA]</scope>
    <source>
        <strain evidence="15">PN_DK_2014</strain>
    </source>
</reference>
<dbReference type="InterPro" id="IPR010598">
    <property type="entry name" value="C5-epim_C"/>
</dbReference>
<evidence type="ECO:0000256" key="2">
    <source>
        <dbReference type="ARBA" id="ARBA00004606"/>
    </source>
</evidence>
<keyword evidence="7" id="KW-0812">Transmembrane</keyword>
<evidence type="ECO:0000256" key="5">
    <source>
        <dbReference type="ARBA" id="ARBA00005584"/>
    </source>
</evidence>
<evidence type="ECO:0000256" key="11">
    <source>
        <dbReference type="ARBA" id="ARBA00023235"/>
    </source>
</evidence>
<comment type="similarity">
    <text evidence="5">Belongs to the D-glucuronyl C5-epimerase family.</text>
</comment>
<sequence length="638" mass="72672">MIRLYYRYLLVAAIVLFGLYTAFQSLPLEYAAVQREGVTITCPTLERTGSSKEERSVSSAKRIVCTVDGLKNYNCLRDSEDIYLPFDKFLKKQFDVSGKLLKGKGAEPDRFEWLTSYSKVRFPDEGDYNPTGPFGHFASYSVESRDRVRCISAQYGVPMSTQWSPNPYFYPIQIAQYALQHYSRNKTGEEPVVLELGRKATEWIFNETGNKGNGFRQSYDKTFDSNIVEIISQGMDTGVMLQVNESTNLDVLSFLWRADSSGSFTIVAEIVQSKVMVHLHYVHRSDGRCVWRENDGKEAVYYYELGAKPDPLEWRLVCRDVLVDVSRALATVSPARKNSNMAQFHPGDVRVVSLVFRGHCWIRDVRQRSSAHIEQFLVAADWFISNQDEHGGWPVPVERLIAEKRLVLQAGWHSAMAQGHAFSVLTRAYSITHDLRYLRAALKATLLFKTGCKAREPKPRPDTVMGLCNSWNGFAKGCKAREPKPRPDTVMGLCNSWNGFAKHASEGGVRNELFGNAWYEEYPTQPGTFVLNGFMYSLIGLYELSMMPNEFSGDSSELFQEGMRTLRAFLPLFDTGSGSFYDLRHIGLKTAPNLARWDYHSVHIYLLKWLFNITKDKQLNETANRWAAYAQGKRAKHN</sequence>
<evidence type="ECO:0000256" key="6">
    <source>
        <dbReference type="ARBA" id="ARBA00012087"/>
    </source>
</evidence>
<comment type="catalytic activity">
    <reaction evidence="1">
        <text>[heparosan-N-sulfate](n) = [heparan-N-sulfate](n)</text>
        <dbReference type="Rhea" id="RHEA:20197"/>
        <dbReference type="Rhea" id="RHEA-COMP:9556"/>
        <dbReference type="Rhea" id="RHEA-COMP:9557"/>
        <dbReference type="ChEBI" id="CHEBI:58041"/>
        <dbReference type="ChEBI" id="CHEBI:58287"/>
        <dbReference type="EC" id="5.1.3.17"/>
    </reaction>
</comment>
<evidence type="ECO:0000256" key="9">
    <source>
        <dbReference type="ARBA" id="ARBA00022989"/>
    </source>
</evidence>
<evidence type="ECO:0000313" key="16">
    <source>
        <dbReference type="Proteomes" id="UP000031036"/>
    </source>
</evidence>
<evidence type="ECO:0000313" key="15">
    <source>
        <dbReference type="EMBL" id="KHN83733.1"/>
    </source>
</evidence>
<evidence type="ECO:0000256" key="10">
    <source>
        <dbReference type="ARBA" id="ARBA00023136"/>
    </source>
</evidence>
<comment type="subcellular location">
    <subcellularLocation>
        <location evidence="12">Endomembrane system</location>
        <topology evidence="12">Single-pass membrane protein</topology>
    </subcellularLocation>
    <subcellularLocation>
        <location evidence="2">Membrane</location>
        <topology evidence="2">Single-pass type II membrane protein</topology>
    </subcellularLocation>
</comment>
<evidence type="ECO:0000256" key="8">
    <source>
        <dbReference type="ARBA" id="ARBA00022968"/>
    </source>
</evidence>
<dbReference type="GO" id="GO:0030210">
    <property type="term" value="P:heparin proteoglycan biosynthetic process"/>
    <property type="evidence" value="ECO:0007669"/>
    <property type="project" value="UniProtKB-UniPathway"/>
</dbReference>
<protein>
    <recommendedName>
        <fullName evidence="6">heparosan-N-sulfate-glucuronate 5-epimerase</fullName>
        <ecNumber evidence="6">5.1.3.17</ecNumber>
    </recommendedName>
</protein>
<comment type="pathway">
    <text evidence="3">Glycan metabolism; heparin biosynthesis.</text>
</comment>
<comment type="pathway">
    <text evidence="4">Glycan metabolism; heparan sulfate biosynthesis.</text>
</comment>
<dbReference type="STRING" id="6265.A0A0B2VQ84"/>
<dbReference type="InterPro" id="IPR059154">
    <property type="entry name" value="Glce_b_sandwich"/>
</dbReference>
<dbReference type="InterPro" id="IPR039721">
    <property type="entry name" value="C5-epimerase"/>
</dbReference>
<feature type="domain" description="D-glucuronyl C5-epimerase C-terminal" evidence="13">
    <location>
        <begin position="498"/>
        <end position="627"/>
    </location>
</feature>
<dbReference type="GO" id="GO:0005794">
    <property type="term" value="C:Golgi apparatus"/>
    <property type="evidence" value="ECO:0007669"/>
    <property type="project" value="TreeGrafter"/>
</dbReference>
<dbReference type="Proteomes" id="UP000031036">
    <property type="component" value="Unassembled WGS sequence"/>
</dbReference>
<evidence type="ECO:0000256" key="12">
    <source>
        <dbReference type="ARBA" id="ARBA00037847"/>
    </source>
</evidence>
<organism evidence="15 16">
    <name type="scientific">Toxocara canis</name>
    <name type="common">Canine roundworm</name>
    <dbReference type="NCBI Taxonomy" id="6265"/>
    <lineage>
        <taxon>Eukaryota</taxon>
        <taxon>Metazoa</taxon>
        <taxon>Ecdysozoa</taxon>
        <taxon>Nematoda</taxon>
        <taxon>Chromadorea</taxon>
        <taxon>Rhabditida</taxon>
        <taxon>Spirurina</taxon>
        <taxon>Ascaridomorpha</taxon>
        <taxon>Ascaridoidea</taxon>
        <taxon>Toxocaridae</taxon>
        <taxon>Toxocara</taxon>
    </lineage>
</organism>
<dbReference type="PANTHER" id="PTHR13174:SF3">
    <property type="entry name" value="D-GLUCURONYL C5-EPIMERASE"/>
    <property type="match status" value="1"/>
</dbReference>
<keyword evidence="16" id="KW-1185">Reference proteome</keyword>
<dbReference type="PANTHER" id="PTHR13174">
    <property type="entry name" value="D-GLUCURONYL C5-EPIMERASE"/>
    <property type="match status" value="1"/>
</dbReference>
<name>A0A0B2VQ84_TOXCA</name>
<gene>
    <name evidence="15" type="primary">hse-5</name>
    <name evidence="15" type="ORF">Tcan_12254</name>
</gene>
<feature type="domain" description="D-glucuronyl C5-epimerase beta-sandwich" evidence="14">
    <location>
        <begin position="225"/>
        <end position="359"/>
    </location>
</feature>
<comment type="caution">
    <text evidence="15">The sequence shown here is derived from an EMBL/GenBank/DDBJ whole genome shotgun (WGS) entry which is preliminary data.</text>
</comment>
<dbReference type="Pfam" id="PF06662">
    <property type="entry name" value="C5-epim_C"/>
    <property type="match status" value="2"/>
</dbReference>
<accession>A0A0B2VQ84</accession>